<comment type="caution">
    <text evidence="1">The sequence shown here is derived from an EMBL/GenBank/DDBJ whole genome shotgun (WGS) entry which is preliminary data.</text>
</comment>
<dbReference type="EMBL" id="CAXLJL010000889">
    <property type="protein sequence ID" value="CAL5141487.1"/>
    <property type="molecule type" value="Genomic_DNA"/>
</dbReference>
<name>A0AAV2TVP3_CALDB</name>
<accession>A0AAV2TVP3</accession>
<feature type="non-terminal residue" evidence="1">
    <location>
        <position position="110"/>
    </location>
</feature>
<gene>
    <name evidence="1" type="ORF">CDAUBV1_LOCUS16725</name>
</gene>
<evidence type="ECO:0000313" key="2">
    <source>
        <dbReference type="Proteomes" id="UP001497525"/>
    </source>
</evidence>
<feature type="non-terminal residue" evidence="1">
    <location>
        <position position="1"/>
    </location>
</feature>
<reference evidence="1" key="1">
    <citation type="submission" date="2024-06" db="EMBL/GenBank/DDBJ databases">
        <authorList>
            <person name="Liu X."/>
            <person name="Lenzi L."/>
            <person name="Haldenby T S."/>
            <person name="Uol C."/>
        </authorList>
    </citation>
    <scope>NUCLEOTIDE SEQUENCE</scope>
</reference>
<dbReference type="AlphaFoldDB" id="A0AAV2TVP3"/>
<dbReference type="Proteomes" id="UP001497525">
    <property type="component" value="Unassembled WGS sequence"/>
</dbReference>
<organism evidence="1 2">
    <name type="scientific">Calicophoron daubneyi</name>
    <name type="common">Rumen fluke</name>
    <name type="synonym">Paramphistomum daubneyi</name>
    <dbReference type="NCBI Taxonomy" id="300641"/>
    <lineage>
        <taxon>Eukaryota</taxon>
        <taxon>Metazoa</taxon>
        <taxon>Spiralia</taxon>
        <taxon>Lophotrochozoa</taxon>
        <taxon>Platyhelminthes</taxon>
        <taxon>Trematoda</taxon>
        <taxon>Digenea</taxon>
        <taxon>Plagiorchiida</taxon>
        <taxon>Pronocephalata</taxon>
        <taxon>Paramphistomoidea</taxon>
        <taxon>Paramphistomidae</taxon>
        <taxon>Calicophoron</taxon>
    </lineage>
</organism>
<proteinExistence type="predicted"/>
<sequence>CMWRMSSSFLRLELASKKPQHSLKELTDKGILDCISISQSARTALTSRSAAQCHDLKLEYQTNKTNRLEALKHYNKRGPISPISERKLVLLGTAILLSEDFVREYSKNAY</sequence>
<evidence type="ECO:0000313" key="1">
    <source>
        <dbReference type="EMBL" id="CAL5141487.1"/>
    </source>
</evidence>
<protein>
    <submittedName>
        <fullName evidence="1">Uncharacterized protein</fullName>
    </submittedName>
</protein>